<reference evidence="9 10" key="1">
    <citation type="submission" date="2018-05" db="EMBL/GenBank/DDBJ databases">
        <title>Evolution of GPA BGCs.</title>
        <authorList>
            <person name="Waglechner N."/>
            <person name="Wright G.D."/>
        </authorList>
    </citation>
    <scope>NUCLEOTIDE SEQUENCE [LARGE SCALE GENOMIC DNA]</scope>
    <source>
        <strain evidence="9 10">A82846</strain>
    </source>
</reference>
<dbReference type="InterPro" id="IPR008259">
    <property type="entry name" value="FMN_hydac_DH_AS"/>
</dbReference>
<dbReference type="InterPro" id="IPR012133">
    <property type="entry name" value="Alpha-hydoxy_acid_DH_FMN"/>
</dbReference>
<gene>
    <name evidence="9" type="ORF">DMH04_53175</name>
</gene>
<keyword evidence="4" id="KW-0560">Oxidoreductase</keyword>
<feature type="binding site" evidence="7">
    <location>
        <position position="144"/>
    </location>
    <ligand>
        <name>FMN</name>
        <dbReference type="ChEBI" id="CHEBI:58210"/>
    </ligand>
</feature>
<evidence type="ECO:0000256" key="2">
    <source>
        <dbReference type="ARBA" id="ARBA00022630"/>
    </source>
</evidence>
<organism evidence="9 10">
    <name type="scientific">Kibdelosporangium aridum</name>
    <dbReference type="NCBI Taxonomy" id="2030"/>
    <lineage>
        <taxon>Bacteria</taxon>
        <taxon>Bacillati</taxon>
        <taxon>Actinomycetota</taxon>
        <taxon>Actinomycetes</taxon>
        <taxon>Pseudonocardiales</taxon>
        <taxon>Pseudonocardiaceae</taxon>
        <taxon>Kibdelosporangium</taxon>
    </lineage>
</organism>
<evidence type="ECO:0000256" key="6">
    <source>
        <dbReference type="PIRSR" id="PIRSR000138-1"/>
    </source>
</evidence>
<dbReference type="PROSITE" id="PS51349">
    <property type="entry name" value="FMN_HYDROXY_ACID_DH_2"/>
    <property type="match status" value="1"/>
</dbReference>
<feature type="binding site" evidence="7">
    <location>
        <position position="172"/>
    </location>
    <ligand>
        <name>FMN</name>
        <dbReference type="ChEBI" id="CHEBI:58210"/>
    </ligand>
</feature>
<feature type="binding site" evidence="7">
    <location>
        <begin position="315"/>
        <end position="316"/>
    </location>
    <ligand>
        <name>FMN</name>
        <dbReference type="ChEBI" id="CHEBI:58210"/>
    </ligand>
</feature>
<dbReference type="PANTHER" id="PTHR10578">
    <property type="entry name" value="S -2-HYDROXY-ACID OXIDASE-RELATED"/>
    <property type="match status" value="1"/>
</dbReference>
<dbReference type="CDD" id="cd02809">
    <property type="entry name" value="alpha_hydroxyacid_oxid_FMN"/>
    <property type="match status" value="1"/>
</dbReference>
<dbReference type="PROSITE" id="PS00557">
    <property type="entry name" value="FMN_HYDROXY_ACID_DH_1"/>
    <property type="match status" value="1"/>
</dbReference>
<dbReference type="Proteomes" id="UP000287547">
    <property type="component" value="Unassembled WGS sequence"/>
</dbReference>
<comment type="similarity">
    <text evidence="5">Belongs to the FMN-dependent alpha-hydroxy acid dehydrogenase family.</text>
</comment>
<dbReference type="GO" id="GO:0016491">
    <property type="term" value="F:oxidoreductase activity"/>
    <property type="evidence" value="ECO:0007669"/>
    <property type="project" value="UniProtKB-KW"/>
</dbReference>
<feature type="binding site" evidence="7">
    <location>
        <position position="259"/>
    </location>
    <ligand>
        <name>FMN</name>
        <dbReference type="ChEBI" id="CHEBI:58210"/>
    </ligand>
</feature>
<feature type="binding site" evidence="7">
    <location>
        <position position="181"/>
    </location>
    <ligand>
        <name>glyoxylate</name>
        <dbReference type="ChEBI" id="CHEBI:36655"/>
    </ligand>
</feature>
<feature type="binding site" evidence="7">
    <location>
        <begin position="93"/>
        <end position="95"/>
    </location>
    <ligand>
        <name>FMN</name>
        <dbReference type="ChEBI" id="CHEBI:58210"/>
    </ligand>
</feature>
<dbReference type="PIRSF" id="PIRSF000138">
    <property type="entry name" value="Al-hdrx_acd_dh"/>
    <property type="match status" value="1"/>
</dbReference>
<comment type="cofactor">
    <cofactor evidence="1">
        <name>FMN</name>
        <dbReference type="ChEBI" id="CHEBI:58210"/>
    </cofactor>
</comment>
<evidence type="ECO:0000313" key="10">
    <source>
        <dbReference type="Proteomes" id="UP000287547"/>
    </source>
</evidence>
<feature type="domain" description="FMN hydroxy acid dehydrogenase" evidence="8">
    <location>
        <begin position="14"/>
        <end position="366"/>
    </location>
</feature>
<feature type="binding site" evidence="7">
    <location>
        <begin position="292"/>
        <end position="296"/>
    </location>
    <ligand>
        <name>FMN</name>
        <dbReference type="ChEBI" id="CHEBI:58210"/>
    </ligand>
</feature>
<evidence type="ECO:0000256" key="3">
    <source>
        <dbReference type="ARBA" id="ARBA00022643"/>
    </source>
</evidence>
<accession>A0A428Y335</accession>
<evidence type="ECO:0000256" key="1">
    <source>
        <dbReference type="ARBA" id="ARBA00001917"/>
    </source>
</evidence>
<name>A0A428Y335_KIBAR</name>
<dbReference type="GO" id="GO:0010181">
    <property type="term" value="F:FMN binding"/>
    <property type="evidence" value="ECO:0007669"/>
    <property type="project" value="InterPro"/>
</dbReference>
<evidence type="ECO:0000313" key="9">
    <source>
        <dbReference type="EMBL" id="RSM61990.1"/>
    </source>
</evidence>
<protein>
    <submittedName>
        <fullName evidence="9">Alpha-hydroxy-acid oxidizing enzyme</fullName>
    </submittedName>
</protein>
<sequence length="366" mass="38967">MPVHAVTQGETPDTSQESYATLPDIRRSALTGLPVPARDFLEGGAGDEWTLRRNVDAFSDWLFKPRLLAGVKPPELATSFLGVPLSMPVVTGPIGADALFHPEGQKAVARAAAKLGVASMAPEASSFSAEELHAESPSTVAFGQFHPVGSESSFLRMLERLEATGFRALVLTCDCPTAGWRERNLRNSYSPPHEAVRGNYPDMESAFGHLFRQDGPTWSWRQLGRVMRRTTLPWMAKGIMTADDAMAAIEAGASAIGVSNHGGRQLDGQPGALDVLPEIVDAVGGEVEISFDGGIRRGADVVKALALGADVVLLGRLVLYGLAAGGETGVVRVLELLRDEIGNILTLLGRGSIGGLDRAVLRGRWQ</sequence>
<feature type="binding site" evidence="7">
    <location>
        <position position="261"/>
    </location>
    <ligand>
        <name>glyoxylate</name>
        <dbReference type="ChEBI" id="CHEBI:36655"/>
    </ligand>
</feature>
<dbReference type="InterPro" id="IPR037396">
    <property type="entry name" value="FMN_HAD"/>
</dbReference>
<keyword evidence="3 7" id="KW-0288">FMN</keyword>
<dbReference type="InterPro" id="IPR013785">
    <property type="entry name" value="Aldolase_TIM"/>
</dbReference>
<evidence type="ECO:0000256" key="7">
    <source>
        <dbReference type="PIRSR" id="PIRSR000138-2"/>
    </source>
</evidence>
<dbReference type="AlphaFoldDB" id="A0A428Y335"/>
<dbReference type="Pfam" id="PF01070">
    <property type="entry name" value="FMN_dh"/>
    <property type="match status" value="1"/>
</dbReference>
<dbReference type="OrthoDB" id="9770452at2"/>
<dbReference type="SUPFAM" id="SSF51395">
    <property type="entry name" value="FMN-linked oxidoreductases"/>
    <property type="match status" value="1"/>
</dbReference>
<feature type="binding site" evidence="7">
    <location>
        <position position="237"/>
    </location>
    <ligand>
        <name>FMN</name>
        <dbReference type="ChEBI" id="CHEBI:58210"/>
    </ligand>
</feature>
<feature type="active site" description="Proton acceptor" evidence="6">
    <location>
        <position position="261"/>
    </location>
</feature>
<evidence type="ECO:0000256" key="5">
    <source>
        <dbReference type="ARBA" id="ARBA00024042"/>
    </source>
</evidence>
<proteinExistence type="inferred from homology"/>
<feature type="binding site" evidence="7">
    <location>
        <position position="264"/>
    </location>
    <ligand>
        <name>glyoxylate</name>
        <dbReference type="ChEBI" id="CHEBI:36655"/>
    </ligand>
</feature>
<dbReference type="PANTHER" id="PTHR10578:SF107">
    <property type="entry name" value="2-HYDROXYACID OXIDASE 1"/>
    <property type="match status" value="1"/>
</dbReference>
<comment type="caution">
    <text evidence="9">The sequence shown here is derived from an EMBL/GenBank/DDBJ whole genome shotgun (WGS) entry which is preliminary data.</text>
</comment>
<evidence type="ECO:0000259" key="8">
    <source>
        <dbReference type="PROSITE" id="PS51349"/>
    </source>
</evidence>
<dbReference type="Gene3D" id="3.20.20.70">
    <property type="entry name" value="Aldolase class I"/>
    <property type="match status" value="1"/>
</dbReference>
<keyword evidence="2 7" id="KW-0285">Flavoprotein</keyword>
<dbReference type="InterPro" id="IPR000262">
    <property type="entry name" value="FMN-dep_DH"/>
</dbReference>
<dbReference type="RefSeq" id="WP_125728620.1">
    <property type="nucleotide sequence ID" value="NZ_QHKI01000109.1"/>
</dbReference>
<dbReference type="EMBL" id="QHKI01000109">
    <property type="protein sequence ID" value="RSM61990.1"/>
    <property type="molecule type" value="Genomic_DNA"/>
</dbReference>
<evidence type="ECO:0000256" key="4">
    <source>
        <dbReference type="ARBA" id="ARBA00023002"/>
    </source>
</evidence>